<evidence type="ECO:0000313" key="2">
    <source>
        <dbReference type="Proteomes" id="UP001234297"/>
    </source>
</evidence>
<keyword evidence="2" id="KW-1185">Reference proteome</keyword>
<gene>
    <name evidence="1" type="ORF">MRB53_006605</name>
</gene>
<proteinExistence type="predicted"/>
<protein>
    <submittedName>
        <fullName evidence="1">Uncharacterized protein</fullName>
    </submittedName>
</protein>
<evidence type="ECO:0000313" key="1">
    <source>
        <dbReference type="EMBL" id="KAJ8644857.1"/>
    </source>
</evidence>
<organism evidence="1 2">
    <name type="scientific">Persea americana</name>
    <name type="common">Avocado</name>
    <dbReference type="NCBI Taxonomy" id="3435"/>
    <lineage>
        <taxon>Eukaryota</taxon>
        <taxon>Viridiplantae</taxon>
        <taxon>Streptophyta</taxon>
        <taxon>Embryophyta</taxon>
        <taxon>Tracheophyta</taxon>
        <taxon>Spermatophyta</taxon>
        <taxon>Magnoliopsida</taxon>
        <taxon>Magnoliidae</taxon>
        <taxon>Laurales</taxon>
        <taxon>Lauraceae</taxon>
        <taxon>Persea</taxon>
    </lineage>
</organism>
<comment type="caution">
    <text evidence="1">The sequence shown here is derived from an EMBL/GenBank/DDBJ whole genome shotgun (WGS) entry which is preliminary data.</text>
</comment>
<name>A0ACC2MGM3_PERAE</name>
<dbReference type="Proteomes" id="UP001234297">
    <property type="component" value="Chromosome 2"/>
</dbReference>
<sequence length="114" mass="12337">MLEYGRICVEVEEFSSINKVIKIQMSRRTFPVTGERGKKLSNEASTCALQEDGGAGIGAADRGQPAEIAGKYAVHGVVASNERRNSSVSSSKKVRAIREIGSREEMLQKQVPAV</sequence>
<dbReference type="EMBL" id="CM056810">
    <property type="protein sequence ID" value="KAJ8644857.1"/>
    <property type="molecule type" value="Genomic_DNA"/>
</dbReference>
<reference evidence="1 2" key="1">
    <citation type="journal article" date="2022" name="Hortic Res">
        <title>A haplotype resolved chromosomal level avocado genome allows analysis of novel avocado genes.</title>
        <authorList>
            <person name="Nath O."/>
            <person name="Fletcher S.J."/>
            <person name="Hayward A."/>
            <person name="Shaw L.M."/>
            <person name="Masouleh A.K."/>
            <person name="Furtado A."/>
            <person name="Henry R.J."/>
            <person name="Mitter N."/>
        </authorList>
    </citation>
    <scope>NUCLEOTIDE SEQUENCE [LARGE SCALE GENOMIC DNA]</scope>
    <source>
        <strain evidence="2">cv. Hass</strain>
    </source>
</reference>
<accession>A0ACC2MGM3</accession>